<dbReference type="AlphaFoldDB" id="A0A9Q0KBD8"/>
<accession>A0A9Q0KBD8</accession>
<feature type="transmembrane region" description="Helical" evidence="1">
    <location>
        <begin position="54"/>
        <end position="72"/>
    </location>
</feature>
<dbReference type="Proteomes" id="UP001141806">
    <property type="component" value="Unassembled WGS sequence"/>
</dbReference>
<keyword evidence="1" id="KW-0472">Membrane</keyword>
<gene>
    <name evidence="2" type="ORF">NE237_019110</name>
</gene>
<comment type="caution">
    <text evidence="2">The sequence shown here is derived from an EMBL/GenBank/DDBJ whole genome shotgun (WGS) entry which is preliminary data.</text>
</comment>
<feature type="transmembrane region" description="Helical" evidence="1">
    <location>
        <begin position="141"/>
        <end position="162"/>
    </location>
</feature>
<sequence length="258" mass="28519">MKSKVDQYYFETITLNSFNSDFKLAFFDYDLKFFGVYGHHIKIDSAIRVSKARLMLICMVPYLGICLGYALLVKYRLSSSSCRFGYLLMPYSQASTVYLQEPYFSSHVTVNCYGCPPLPSFPPSPPISFGGENVSLQISPVVFIVFVVIAVAFLLAYYVVFVKNFASWNHSRMVPLGPDNALEDFLDEDHGPEAISGEGGVCDARVDVEPGTEDEIELRIADGTRDTEIEKEAISSALQVIGSDLGVDHQAGNATLSL</sequence>
<keyword evidence="1" id="KW-1133">Transmembrane helix</keyword>
<name>A0A9Q0KBD8_9MAGN</name>
<dbReference type="EMBL" id="JAMYWD010000007">
    <property type="protein sequence ID" value="KAJ4967261.1"/>
    <property type="molecule type" value="Genomic_DNA"/>
</dbReference>
<protein>
    <submittedName>
        <fullName evidence="2">Uncharacterized protein</fullName>
    </submittedName>
</protein>
<keyword evidence="1" id="KW-0812">Transmembrane</keyword>
<reference evidence="2" key="1">
    <citation type="journal article" date="2023" name="Plant J.">
        <title>The genome of the king protea, Protea cynaroides.</title>
        <authorList>
            <person name="Chang J."/>
            <person name="Duong T.A."/>
            <person name="Schoeman C."/>
            <person name="Ma X."/>
            <person name="Roodt D."/>
            <person name="Barker N."/>
            <person name="Li Z."/>
            <person name="Van de Peer Y."/>
            <person name="Mizrachi E."/>
        </authorList>
    </citation>
    <scope>NUCLEOTIDE SEQUENCE</scope>
    <source>
        <tissue evidence="2">Young leaves</tissue>
    </source>
</reference>
<evidence type="ECO:0000313" key="2">
    <source>
        <dbReference type="EMBL" id="KAJ4967261.1"/>
    </source>
</evidence>
<proteinExistence type="predicted"/>
<organism evidence="2 3">
    <name type="scientific">Protea cynaroides</name>
    <dbReference type="NCBI Taxonomy" id="273540"/>
    <lineage>
        <taxon>Eukaryota</taxon>
        <taxon>Viridiplantae</taxon>
        <taxon>Streptophyta</taxon>
        <taxon>Embryophyta</taxon>
        <taxon>Tracheophyta</taxon>
        <taxon>Spermatophyta</taxon>
        <taxon>Magnoliopsida</taxon>
        <taxon>Proteales</taxon>
        <taxon>Proteaceae</taxon>
        <taxon>Protea</taxon>
    </lineage>
</organism>
<evidence type="ECO:0000313" key="3">
    <source>
        <dbReference type="Proteomes" id="UP001141806"/>
    </source>
</evidence>
<evidence type="ECO:0000256" key="1">
    <source>
        <dbReference type="SAM" id="Phobius"/>
    </source>
</evidence>
<keyword evidence="3" id="KW-1185">Reference proteome</keyword>